<dbReference type="Gene3D" id="4.10.60.10">
    <property type="entry name" value="Zinc finger, CCHC-type"/>
    <property type="match status" value="1"/>
</dbReference>
<dbReference type="PANTHER" id="PTHR45823:SF1">
    <property type="entry name" value="T-SNARE COILED-COIL HOMOLOGY DOMAIN-CONTAINING PROTEIN"/>
    <property type="match status" value="1"/>
</dbReference>
<dbReference type="InterPro" id="IPR036875">
    <property type="entry name" value="Znf_CCHC_sf"/>
</dbReference>
<evidence type="ECO:0000313" key="3">
    <source>
        <dbReference type="EMBL" id="GFX96438.1"/>
    </source>
</evidence>
<name>A0A8X6V6N0_TRICX</name>
<keyword evidence="1" id="KW-0479">Metal-binding</keyword>
<evidence type="ECO:0000256" key="1">
    <source>
        <dbReference type="PROSITE-ProRule" id="PRU00047"/>
    </source>
</evidence>
<reference evidence="3" key="1">
    <citation type="submission" date="2020-08" db="EMBL/GenBank/DDBJ databases">
        <title>Multicomponent nature underlies the extraordinary mechanical properties of spider dragline silk.</title>
        <authorList>
            <person name="Kono N."/>
            <person name="Nakamura H."/>
            <person name="Mori M."/>
            <person name="Yoshida Y."/>
            <person name="Ohtoshi R."/>
            <person name="Malay A.D."/>
            <person name="Moran D.A.P."/>
            <person name="Tomita M."/>
            <person name="Numata K."/>
            <person name="Arakawa K."/>
        </authorList>
    </citation>
    <scope>NUCLEOTIDE SEQUENCE</scope>
</reference>
<keyword evidence="1" id="KW-0862">Zinc</keyword>
<dbReference type="InterPro" id="IPR001878">
    <property type="entry name" value="Znf_CCHC"/>
</dbReference>
<dbReference type="EMBL" id="BMAU01021192">
    <property type="protein sequence ID" value="GFX96438.1"/>
    <property type="molecule type" value="Genomic_DNA"/>
</dbReference>
<proteinExistence type="predicted"/>
<protein>
    <recommendedName>
        <fullName evidence="2">CCHC-type domain-containing protein</fullName>
    </recommendedName>
</protein>
<organism evidence="3 4">
    <name type="scientific">Trichonephila clavipes</name>
    <name type="common">Golden silk orbweaver</name>
    <name type="synonym">Nephila clavipes</name>
    <dbReference type="NCBI Taxonomy" id="2585209"/>
    <lineage>
        <taxon>Eukaryota</taxon>
        <taxon>Metazoa</taxon>
        <taxon>Ecdysozoa</taxon>
        <taxon>Arthropoda</taxon>
        <taxon>Chelicerata</taxon>
        <taxon>Arachnida</taxon>
        <taxon>Araneae</taxon>
        <taxon>Araneomorphae</taxon>
        <taxon>Entelegynae</taxon>
        <taxon>Araneoidea</taxon>
        <taxon>Nephilidae</taxon>
        <taxon>Trichonephila</taxon>
    </lineage>
</organism>
<dbReference type="Proteomes" id="UP000887159">
    <property type="component" value="Unassembled WGS sequence"/>
</dbReference>
<dbReference type="PANTHER" id="PTHR45823">
    <property type="entry name" value="T-SNARE COILED-COIL HOMOLOGY DOMAIN-CONTAINING PROTEIN"/>
    <property type="match status" value="1"/>
</dbReference>
<accession>A0A8X6V6N0</accession>
<keyword evidence="1" id="KW-0863">Zinc-finger</keyword>
<sequence length="237" mass="27147">MNMKQKENFQMLPKELHQLKYEAISVTEGSIRLVKKTQERKSSTCYLLITKGVTSSSPVPLKIHGRLAASLRGEAAEILQTLPNTERLNLNSLYNALDFRFGQKYSKDYARLQMKTRLQKTVESLQEHAFEEERLANLAFSNQPATVREVVSLQYFMNGLKEGEIQKAEMEKLKEKMKTIKAGILNQEKSNFMCWGCGGTGHLKRNCPRARKEKRTLSLLPNRKTNIWPSRGAEVAR</sequence>
<dbReference type="GO" id="GO:0003676">
    <property type="term" value="F:nucleic acid binding"/>
    <property type="evidence" value="ECO:0007669"/>
    <property type="project" value="InterPro"/>
</dbReference>
<keyword evidence="4" id="KW-1185">Reference proteome</keyword>
<dbReference type="SUPFAM" id="SSF57756">
    <property type="entry name" value="Retrovirus zinc finger-like domains"/>
    <property type="match status" value="1"/>
</dbReference>
<dbReference type="SMART" id="SM00343">
    <property type="entry name" value="ZnF_C2HC"/>
    <property type="match status" value="1"/>
</dbReference>
<comment type="caution">
    <text evidence="3">The sequence shown here is derived from an EMBL/GenBank/DDBJ whole genome shotgun (WGS) entry which is preliminary data.</text>
</comment>
<dbReference type="AlphaFoldDB" id="A0A8X6V6N0"/>
<feature type="domain" description="CCHC-type" evidence="2">
    <location>
        <begin position="194"/>
        <end position="209"/>
    </location>
</feature>
<dbReference type="PROSITE" id="PS50158">
    <property type="entry name" value="ZF_CCHC"/>
    <property type="match status" value="1"/>
</dbReference>
<gene>
    <name evidence="3" type="primary">NCL1_14558</name>
    <name evidence="3" type="ORF">TNCV_1441131</name>
</gene>
<dbReference type="GO" id="GO:0008270">
    <property type="term" value="F:zinc ion binding"/>
    <property type="evidence" value="ECO:0007669"/>
    <property type="project" value="UniProtKB-KW"/>
</dbReference>
<evidence type="ECO:0000313" key="4">
    <source>
        <dbReference type="Proteomes" id="UP000887159"/>
    </source>
</evidence>
<evidence type="ECO:0000259" key="2">
    <source>
        <dbReference type="PROSITE" id="PS50158"/>
    </source>
</evidence>